<reference evidence="7 8" key="1">
    <citation type="submission" date="2018-05" db="EMBL/GenBank/DDBJ databases">
        <title>Vibrio limimaris sp. nov., isolated from marine sediment.</title>
        <authorList>
            <person name="Li C.-M."/>
        </authorList>
    </citation>
    <scope>NUCLEOTIDE SEQUENCE [LARGE SCALE GENOMIC DNA]</scope>
    <source>
        <strain evidence="7 8">E4404</strain>
    </source>
</reference>
<organism evidence="7 8">
    <name type="scientific">Vibrio albus</name>
    <dbReference type="NCBI Taxonomy" id="2200953"/>
    <lineage>
        <taxon>Bacteria</taxon>
        <taxon>Pseudomonadati</taxon>
        <taxon>Pseudomonadota</taxon>
        <taxon>Gammaproteobacteria</taxon>
        <taxon>Vibrionales</taxon>
        <taxon>Vibrionaceae</taxon>
        <taxon>Vibrio</taxon>
    </lineage>
</organism>
<dbReference type="PROSITE" id="PS51007">
    <property type="entry name" value="CYTC"/>
    <property type="match status" value="1"/>
</dbReference>
<dbReference type="Proteomes" id="UP000245362">
    <property type="component" value="Unassembled WGS sequence"/>
</dbReference>
<dbReference type="Pfam" id="PF13442">
    <property type="entry name" value="Cytochrome_CBB3"/>
    <property type="match status" value="1"/>
</dbReference>
<evidence type="ECO:0000256" key="3">
    <source>
        <dbReference type="ARBA" id="ARBA00023004"/>
    </source>
</evidence>
<evidence type="ECO:0000313" key="8">
    <source>
        <dbReference type="Proteomes" id="UP000245362"/>
    </source>
</evidence>
<sequence length="234" mass="25494">MKKLLTRIATVIIFSASMSTIVQAEEASVIARGGQLYDKWFKVIDAPKPADTHKAWPASNTKKKGDVTWRCKSCHGWDLRGKDGAYSKGSYKTGIKGLQGVAGAPLEEIITVMKDDTHGMEGMMNEQDYHDLALFVSKGQVDMSSIINPDKSVNGDVAKGEAYYNTICAGCHGKDGKLPRDLAAPLGKIVSSNPWEGLFKILNGQPKESMPAMRALPIDVSTDILSYMMTLPQK</sequence>
<dbReference type="RefSeq" id="WP_109320790.1">
    <property type="nucleotide sequence ID" value="NZ_QFWT01000010.1"/>
</dbReference>
<evidence type="ECO:0000256" key="1">
    <source>
        <dbReference type="ARBA" id="ARBA00022617"/>
    </source>
</evidence>
<accession>A0A2U3B6B7</accession>
<feature type="chain" id="PRO_5015564641" description="Cytochrome c domain-containing protein" evidence="5">
    <location>
        <begin position="25"/>
        <end position="234"/>
    </location>
</feature>
<dbReference type="GO" id="GO:0009055">
    <property type="term" value="F:electron transfer activity"/>
    <property type="evidence" value="ECO:0007669"/>
    <property type="project" value="InterPro"/>
</dbReference>
<dbReference type="OrthoDB" id="9811281at2"/>
<dbReference type="SUPFAM" id="SSF46626">
    <property type="entry name" value="Cytochrome c"/>
    <property type="match status" value="2"/>
</dbReference>
<comment type="caution">
    <text evidence="7">The sequence shown here is derived from an EMBL/GenBank/DDBJ whole genome shotgun (WGS) entry which is preliminary data.</text>
</comment>
<keyword evidence="3 4" id="KW-0408">Iron</keyword>
<evidence type="ECO:0000256" key="5">
    <source>
        <dbReference type="SAM" id="SignalP"/>
    </source>
</evidence>
<feature type="domain" description="Cytochrome c" evidence="6">
    <location>
        <begin position="155"/>
        <end position="232"/>
    </location>
</feature>
<dbReference type="InterPro" id="IPR009056">
    <property type="entry name" value="Cyt_c-like_dom"/>
</dbReference>
<feature type="signal peptide" evidence="5">
    <location>
        <begin position="1"/>
        <end position="24"/>
    </location>
</feature>
<keyword evidence="5" id="KW-0732">Signal</keyword>
<evidence type="ECO:0000256" key="2">
    <source>
        <dbReference type="ARBA" id="ARBA00022723"/>
    </source>
</evidence>
<proteinExistence type="predicted"/>
<keyword evidence="1 4" id="KW-0349">Heme</keyword>
<dbReference type="Gene3D" id="1.10.760.10">
    <property type="entry name" value="Cytochrome c-like domain"/>
    <property type="match status" value="1"/>
</dbReference>
<evidence type="ECO:0000259" key="6">
    <source>
        <dbReference type="PROSITE" id="PS51007"/>
    </source>
</evidence>
<evidence type="ECO:0000313" key="7">
    <source>
        <dbReference type="EMBL" id="PWI32265.1"/>
    </source>
</evidence>
<gene>
    <name evidence="7" type="ORF">DI392_16465</name>
</gene>
<dbReference type="InterPro" id="IPR036909">
    <property type="entry name" value="Cyt_c-like_dom_sf"/>
</dbReference>
<name>A0A2U3B6B7_9VIBR</name>
<keyword evidence="2 4" id="KW-0479">Metal-binding</keyword>
<dbReference type="AlphaFoldDB" id="A0A2U3B6B7"/>
<evidence type="ECO:0000256" key="4">
    <source>
        <dbReference type="PROSITE-ProRule" id="PRU00433"/>
    </source>
</evidence>
<protein>
    <recommendedName>
        <fullName evidence="6">Cytochrome c domain-containing protein</fullName>
    </recommendedName>
</protein>
<dbReference type="GO" id="GO:0046872">
    <property type="term" value="F:metal ion binding"/>
    <property type="evidence" value="ECO:0007669"/>
    <property type="project" value="UniProtKB-KW"/>
</dbReference>
<dbReference type="EMBL" id="QFWT01000010">
    <property type="protein sequence ID" value="PWI32265.1"/>
    <property type="molecule type" value="Genomic_DNA"/>
</dbReference>
<dbReference type="GO" id="GO:0020037">
    <property type="term" value="F:heme binding"/>
    <property type="evidence" value="ECO:0007669"/>
    <property type="project" value="InterPro"/>
</dbReference>
<keyword evidence="8" id="KW-1185">Reference proteome</keyword>